<organism evidence="2">
    <name type="scientific">Lentimicrobium saccharophilum</name>
    <dbReference type="NCBI Taxonomy" id="1678841"/>
    <lineage>
        <taxon>Bacteria</taxon>
        <taxon>Pseudomonadati</taxon>
        <taxon>Bacteroidota</taxon>
        <taxon>Bacteroidia</taxon>
        <taxon>Bacteroidales</taxon>
        <taxon>Lentimicrobiaceae</taxon>
        <taxon>Lentimicrobium</taxon>
    </lineage>
</organism>
<dbReference type="Pfam" id="PF21247">
    <property type="entry name" value="Fic-like_C"/>
    <property type="match status" value="1"/>
</dbReference>
<dbReference type="AlphaFoldDB" id="A0A0S7C4B8"/>
<evidence type="ECO:0000313" key="3">
    <source>
        <dbReference type="Proteomes" id="UP000053091"/>
    </source>
</evidence>
<name>A0A0S7C4B8_9BACT</name>
<dbReference type="RefSeq" id="WP_062041959.1">
    <property type="nucleotide sequence ID" value="NZ_DF968182.1"/>
</dbReference>
<gene>
    <name evidence="2" type="ORF">TBC1_112120</name>
</gene>
<accession>A0A0S7C4B8</accession>
<dbReference type="EMBL" id="DF968182">
    <property type="protein sequence ID" value="GAP43961.1"/>
    <property type="molecule type" value="Genomic_DNA"/>
</dbReference>
<reference evidence="2" key="1">
    <citation type="journal article" date="2015" name="Genome Announc.">
        <title>Draft Genome Sequence of Bacteroidales Strain TBC1, a Novel Isolate from a Methanogenic Wastewater Treatment System.</title>
        <authorList>
            <person name="Tourlousse D.M."/>
            <person name="Matsuura N."/>
            <person name="Sun L."/>
            <person name="Toyonaga M."/>
            <person name="Kuroda K."/>
            <person name="Ohashi A."/>
            <person name="Cruz R."/>
            <person name="Yamaguchi T."/>
            <person name="Sekiguchi Y."/>
        </authorList>
    </citation>
    <scope>NUCLEOTIDE SEQUENCE [LARGE SCALE GENOMIC DNA]</scope>
    <source>
        <strain evidence="2">TBC1</strain>
    </source>
</reference>
<evidence type="ECO:0000313" key="2">
    <source>
        <dbReference type="EMBL" id="GAP43961.1"/>
    </source>
</evidence>
<dbReference type="InterPro" id="IPR049514">
    <property type="entry name" value="Fic-like_C"/>
</dbReference>
<proteinExistence type="predicted"/>
<feature type="domain" description="Filamentation induced by cAMP protein Fic-like C-terminal" evidence="1">
    <location>
        <begin position="68"/>
        <end position="131"/>
    </location>
</feature>
<dbReference type="Proteomes" id="UP000053091">
    <property type="component" value="Unassembled WGS sequence"/>
</dbReference>
<keyword evidence="3" id="KW-1185">Reference proteome</keyword>
<dbReference type="STRING" id="1678841.TBC1_112120"/>
<sequence>MALPVNHPLATLSNQVSVQVSTQAIDIIFSTLDDVIDYSNQAGNQVSNQVNDQLSDQVIRILKEEICENVVEILNMIRKGPKTSKEILQTIGLSKHSTNRKRHIDPLKEIGWSGFAIPENLNDRNQKYRITASGFKVSNLIKQA</sequence>
<evidence type="ECO:0000259" key="1">
    <source>
        <dbReference type="Pfam" id="PF21247"/>
    </source>
</evidence>
<dbReference type="OrthoDB" id="9807907at2"/>
<protein>
    <recommendedName>
        <fullName evidence="1">Filamentation induced by cAMP protein Fic-like C-terminal domain-containing protein</fullName>
    </recommendedName>
</protein>